<evidence type="ECO:0000313" key="2">
    <source>
        <dbReference type="Proteomes" id="UP000191024"/>
    </source>
</evidence>
<keyword evidence="2" id="KW-1185">Reference proteome</keyword>
<sequence length="85" mass="9264">MQPIYKQSSNITQSTGSFLASAPVELLTVQGYEDFLAKQEKLHRDVTTVLSEDKSCGYVMKGTEVIATIAGEARDHLLSLMGEDA</sequence>
<name>A0A1G4JNH9_9SACH</name>
<protein>
    <submittedName>
        <fullName evidence="1">LAMI_0E09186g1_1</fullName>
    </submittedName>
</protein>
<reference evidence="1 2" key="1">
    <citation type="submission" date="2016-03" db="EMBL/GenBank/DDBJ databases">
        <authorList>
            <person name="Devillers H."/>
        </authorList>
    </citation>
    <scope>NUCLEOTIDE SEQUENCE [LARGE SCALE GENOMIC DNA]</scope>
    <source>
        <strain evidence="1">CBS 11717</strain>
    </source>
</reference>
<proteinExistence type="predicted"/>
<organism evidence="1 2">
    <name type="scientific">Lachancea mirantina</name>
    <dbReference type="NCBI Taxonomy" id="1230905"/>
    <lineage>
        <taxon>Eukaryota</taxon>
        <taxon>Fungi</taxon>
        <taxon>Dikarya</taxon>
        <taxon>Ascomycota</taxon>
        <taxon>Saccharomycotina</taxon>
        <taxon>Saccharomycetes</taxon>
        <taxon>Saccharomycetales</taxon>
        <taxon>Saccharomycetaceae</taxon>
        <taxon>Lachancea</taxon>
    </lineage>
</organism>
<evidence type="ECO:0000313" key="1">
    <source>
        <dbReference type="EMBL" id="SCU92190.1"/>
    </source>
</evidence>
<dbReference type="AlphaFoldDB" id="A0A1G4JNH9"/>
<dbReference type="OrthoDB" id="3978317at2759"/>
<dbReference type="EMBL" id="LT598465">
    <property type="protein sequence ID" value="SCU92190.1"/>
    <property type="molecule type" value="Genomic_DNA"/>
</dbReference>
<accession>A0A1G4JNH9</accession>
<gene>
    <name evidence="1" type="ORF">LAMI_0E09186G</name>
</gene>
<dbReference type="Proteomes" id="UP000191024">
    <property type="component" value="Chromosome E"/>
</dbReference>